<feature type="transmembrane region" description="Helical" evidence="1">
    <location>
        <begin position="124"/>
        <end position="147"/>
    </location>
</feature>
<dbReference type="OrthoDB" id="7062325at2"/>
<dbReference type="RefSeq" id="WP_103918959.1">
    <property type="nucleotide sequence ID" value="NZ_FMSV02000136.1"/>
</dbReference>
<dbReference type="EMBL" id="FMSV02000136">
    <property type="protein sequence ID" value="SEH04963.1"/>
    <property type="molecule type" value="Genomic_DNA"/>
</dbReference>
<proteinExistence type="predicted"/>
<feature type="transmembrane region" description="Helical" evidence="1">
    <location>
        <begin position="227"/>
        <end position="248"/>
    </location>
</feature>
<protein>
    <submittedName>
        <fullName evidence="2">Uncharacterized protein</fullName>
    </submittedName>
</protein>
<feature type="transmembrane region" description="Helical" evidence="1">
    <location>
        <begin position="186"/>
        <end position="207"/>
    </location>
</feature>
<dbReference type="Proteomes" id="UP000236724">
    <property type="component" value="Unassembled WGS sequence"/>
</dbReference>
<accession>A0A1H6F5Y4</accession>
<evidence type="ECO:0000256" key="1">
    <source>
        <dbReference type="SAM" id="Phobius"/>
    </source>
</evidence>
<keyword evidence="1" id="KW-0472">Membrane</keyword>
<feature type="transmembrane region" description="Helical" evidence="1">
    <location>
        <begin position="12"/>
        <end position="33"/>
    </location>
</feature>
<name>A0A1H6F5Y4_9GAMM</name>
<feature type="transmembrane region" description="Helical" evidence="1">
    <location>
        <begin position="153"/>
        <end position="174"/>
    </location>
</feature>
<dbReference type="AlphaFoldDB" id="A0A1H6F5Y4"/>
<keyword evidence="1" id="KW-1133">Transmembrane helix</keyword>
<gene>
    <name evidence="2" type="ORF">MBHS_00816</name>
</gene>
<keyword evidence="1" id="KW-0812">Transmembrane</keyword>
<feature type="transmembrane region" description="Helical" evidence="1">
    <location>
        <begin position="67"/>
        <end position="84"/>
    </location>
</feature>
<keyword evidence="3" id="KW-1185">Reference proteome</keyword>
<evidence type="ECO:0000313" key="2">
    <source>
        <dbReference type="EMBL" id="SEH04963.1"/>
    </source>
</evidence>
<sequence length="259" mass="28542">MIQQRSRLLEDAAFRGIIWAFTGMIFSFLFVLLGEYIRDIVPNLLRIWIATIGASVLTALLYSSMRLTVVIANFVFIALMMYVLKKPDGATLEPLILIGSGLGALLGALYGWQDKQSHICRADGKIVAGFIAGILAAIPVLLLYFVIGEIDYPWSAMMITPLAIFIYVSSAYWFVNLCHTLLSPIFDGLLVGCGMGGITALIFVSMAGSFSPEALGLEYHQEFVQRIYHMLGPIVSGSAAVCFLVGVLRSIFHVRWYDL</sequence>
<organism evidence="2 3">
    <name type="scientific">Candidatus Venteria ishoeyi</name>
    <dbReference type="NCBI Taxonomy" id="1899563"/>
    <lineage>
        <taxon>Bacteria</taxon>
        <taxon>Pseudomonadati</taxon>
        <taxon>Pseudomonadota</taxon>
        <taxon>Gammaproteobacteria</taxon>
        <taxon>Thiotrichales</taxon>
        <taxon>Thiotrichaceae</taxon>
        <taxon>Venteria</taxon>
    </lineage>
</organism>
<feature type="transmembrane region" description="Helical" evidence="1">
    <location>
        <begin position="45"/>
        <end position="62"/>
    </location>
</feature>
<evidence type="ECO:0000313" key="3">
    <source>
        <dbReference type="Proteomes" id="UP000236724"/>
    </source>
</evidence>
<feature type="transmembrane region" description="Helical" evidence="1">
    <location>
        <begin position="90"/>
        <end position="112"/>
    </location>
</feature>
<reference evidence="2 3" key="1">
    <citation type="submission" date="2016-10" db="EMBL/GenBank/DDBJ databases">
        <authorList>
            <person name="de Groot N.N."/>
        </authorList>
    </citation>
    <scope>NUCLEOTIDE SEQUENCE [LARGE SCALE GENOMIC DNA]</scope>
    <source>
        <strain evidence="2">MBHS1</strain>
    </source>
</reference>